<dbReference type="NCBIfam" id="TIGR01614">
    <property type="entry name" value="PME_inhib"/>
    <property type="match status" value="1"/>
</dbReference>
<dbReference type="Pfam" id="PF04043">
    <property type="entry name" value="PMEI"/>
    <property type="match status" value="1"/>
</dbReference>
<dbReference type="CDD" id="cd15797">
    <property type="entry name" value="PMEI"/>
    <property type="match status" value="1"/>
</dbReference>
<keyword evidence="1 4" id="KW-0732">Signal</keyword>
<evidence type="ECO:0000256" key="3">
    <source>
        <dbReference type="ARBA" id="ARBA00038471"/>
    </source>
</evidence>
<organism evidence="6 7">
    <name type="scientific">Castilleja foliolosa</name>
    <dbReference type="NCBI Taxonomy" id="1961234"/>
    <lineage>
        <taxon>Eukaryota</taxon>
        <taxon>Viridiplantae</taxon>
        <taxon>Streptophyta</taxon>
        <taxon>Embryophyta</taxon>
        <taxon>Tracheophyta</taxon>
        <taxon>Spermatophyta</taxon>
        <taxon>Magnoliopsida</taxon>
        <taxon>eudicotyledons</taxon>
        <taxon>Gunneridae</taxon>
        <taxon>Pentapetalae</taxon>
        <taxon>asterids</taxon>
        <taxon>lamiids</taxon>
        <taxon>Lamiales</taxon>
        <taxon>Orobanchaceae</taxon>
        <taxon>Pedicularideae</taxon>
        <taxon>Castillejinae</taxon>
        <taxon>Castilleja</taxon>
    </lineage>
</organism>
<evidence type="ECO:0000313" key="7">
    <source>
        <dbReference type="Proteomes" id="UP001632038"/>
    </source>
</evidence>
<evidence type="ECO:0000256" key="2">
    <source>
        <dbReference type="ARBA" id="ARBA00023157"/>
    </source>
</evidence>
<gene>
    <name evidence="6" type="ORF">CASFOL_038004</name>
</gene>
<comment type="caution">
    <text evidence="6">The sequence shown here is derived from an EMBL/GenBank/DDBJ whole genome shotgun (WGS) entry which is preliminary data.</text>
</comment>
<name>A0ABD3BJR3_9LAMI</name>
<sequence>MKHLLQLAILILFVPHSLSYHENTQALIFKICTHTYNFNLCNNIFTRYLRNPTTDIIGLTEIAIFQTLKHASNTRTHISVAARTETNALMKNQYKICESYYRSFVDEYKDASLDFQRGDYSSMLIHVGKCFGFVNDSSSVLTKLGNARLFDQNADNTVLVQMSLFCGYYITNP</sequence>
<dbReference type="EMBL" id="JAVIJP010000081">
    <property type="protein sequence ID" value="KAL3617683.1"/>
    <property type="molecule type" value="Genomic_DNA"/>
</dbReference>
<protein>
    <recommendedName>
        <fullName evidence="5">Pectinesterase inhibitor domain-containing protein</fullName>
    </recommendedName>
</protein>
<keyword evidence="2" id="KW-1015">Disulfide bond</keyword>
<reference evidence="7" key="1">
    <citation type="journal article" date="2024" name="IScience">
        <title>Strigolactones Initiate the Formation of Haustorium-like Structures in Castilleja.</title>
        <authorList>
            <person name="Buerger M."/>
            <person name="Peterson D."/>
            <person name="Chory J."/>
        </authorList>
    </citation>
    <scope>NUCLEOTIDE SEQUENCE [LARGE SCALE GENOMIC DNA]</scope>
</reference>
<evidence type="ECO:0000259" key="5">
    <source>
        <dbReference type="SMART" id="SM00856"/>
    </source>
</evidence>
<comment type="similarity">
    <text evidence="3">Belongs to the PMEI family.</text>
</comment>
<dbReference type="PANTHER" id="PTHR36710">
    <property type="entry name" value="PECTINESTERASE INHIBITOR-LIKE"/>
    <property type="match status" value="1"/>
</dbReference>
<keyword evidence="7" id="KW-1185">Reference proteome</keyword>
<feature type="chain" id="PRO_5044796513" description="Pectinesterase inhibitor domain-containing protein" evidence="4">
    <location>
        <begin position="20"/>
        <end position="173"/>
    </location>
</feature>
<dbReference type="Gene3D" id="1.20.140.40">
    <property type="entry name" value="Invertase/pectin methylesterase inhibitor family protein"/>
    <property type="match status" value="1"/>
</dbReference>
<dbReference type="SMART" id="SM00856">
    <property type="entry name" value="PMEI"/>
    <property type="match status" value="1"/>
</dbReference>
<dbReference type="SUPFAM" id="SSF101148">
    <property type="entry name" value="Plant invertase/pectin methylesterase inhibitor"/>
    <property type="match status" value="1"/>
</dbReference>
<dbReference type="InterPro" id="IPR035513">
    <property type="entry name" value="Invertase/methylesterase_inhib"/>
</dbReference>
<dbReference type="InterPro" id="IPR052421">
    <property type="entry name" value="PCW_Enzyme_Inhibitor"/>
</dbReference>
<dbReference type="InterPro" id="IPR034086">
    <property type="entry name" value="PMEI_plant"/>
</dbReference>
<proteinExistence type="inferred from homology"/>
<evidence type="ECO:0000256" key="4">
    <source>
        <dbReference type="SAM" id="SignalP"/>
    </source>
</evidence>
<accession>A0ABD3BJR3</accession>
<dbReference type="AlphaFoldDB" id="A0ABD3BJR3"/>
<feature type="domain" description="Pectinesterase inhibitor" evidence="5">
    <location>
        <begin position="23"/>
        <end position="165"/>
    </location>
</feature>
<dbReference type="InterPro" id="IPR006501">
    <property type="entry name" value="Pectinesterase_inhib_dom"/>
</dbReference>
<dbReference type="Proteomes" id="UP001632038">
    <property type="component" value="Unassembled WGS sequence"/>
</dbReference>
<evidence type="ECO:0000313" key="6">
    <source>
        <dbReference type="EMBL" id="KAL3617683.1"/>
    </source>
</evidence>
<feature type="signal peptide" evidence="4">
    <location>
        <begin position="1"/>
        <end position="19"/>
    </location>
</feature>
<evidence type="ECO:0000256" key="1">
    <source>
        <dbReference type="ARBA" id="ARBA00022729"/>
    </source>
</evidence>
<dbReference type="PANTHER" id="PTHR36710:SF1">
    <property type="entry name" value="F14J9.2 PROTEIN"/>
    <property type="match status" value="1"/>
</dbReference>